<organism evidence="2">
    <name type="scientific">Ixodes ricinus</name>
    <name type="common">Common tick</name>
    <name type="synonym">Acarus ricinus</name>
    <dbReference type="NCBI Taxonomy" id="34613"/>
    <lineage>
        <taxon>Eukaryota</taxon>
        <taxon>Metazoa</taxon>
        <taxon>Ecdysozoa</taxon>
        <taxon>Arthropoda</taxon>
        <taxon>Chelicerata</taxon>
        <taxon>Arachnida</taxon>
        <taxon>Acari</taxon>
        <taxon>Parasitiformes</taxon>
        <taxon>Ixodida</taxon>
        <taxon>Ixodoidea</taxon>
        <taxon>Ixodidae</taxon>
        <taxon>Ixodinae</taxon>
        <taxon>Ixodes</taxon>
    </lineage>
</organism>
<feature type="signal peptide" evidence="1">
    <location>
        <begin position="1"/>
        <end position="19"/>
    </location>
</feature>
<dbReference type="EMBL" id="GIFC01009288">
    <property type="protein sequence ID" value="MXU91371.1"/>
    <property type="molecule type" value="Transcribed_RNA"/>
</dbReference>
<sequence>MLPFLCFFILILLAWFTCCFLFLSAPPPPSFRLRDLPSGPLRVGFVTTRPVTRTTRRHGGRVLPRTQVPFLHEPSLTLTLPGLAACLTLKMHGFPFTSVACLSPVQYFVQFTVRTPIPFSSR</sequence>
<name>A0A6B0UPD2_IXORI</name>
<dbReference type="AlphaFoldDB" id="A0A6B0UPD2"/>
<protein>
    <submittedName>
        <fullName evidence="2">Putative secreted protein</fullName>
    </submittedName>
</protein>
<feature type="chain" id="PRO_5025482709" evidence="1">
    <location>
        <begin position="20"/>
        <end position="122"/>
    </location>
</feature>
<reference evidence="2" key="1">
    <citation type="submission" date="2019-12" db="EMBL/GenBank/DDBJ databases">
        <title>An insight into the sialome of adult female Ixodes ricinus ticks feeding for 6 days.</title>
        <authorList>
            <person name="Perner J."/>
            <person name="Ribeiro J.M.C."/>
        </authorList>
    </citation>
    <scope>NUCLEOTIDE SEQUENCE</scope>
    <source>
        <strain evidence="2">Semi-engorged</strain>
        <tissue evidence="2">Salivary glands</tissue>
    </source>
</reference>
<proteinExistence type="predicted"/>
<keyword evidence="1" id="KW-0732">Signal</keyword>
<accession>A0A6B0UPD2</accession>
<evidence type="ECO:0000313" key="2">
    <source>
        <dbReference type="EMBL" id="MXU91371.1"/>
    </source>
</evidence>
<evidence type="ECO:0000256" key="1">
    <source>
        <dbReference type="SAM" id="SignalP"/>
    </source>
</evidence>